<dbReference type="EMBL" id="WKJD01000021">
    <property type="protein sequence ID" value="MRX45366.1"/>
    <property type="molecule type" value="Genomic_DNA"/>
</dbReference>
<evidence type="ECO:0000313" key="2">
    <source>
        <dbReference type="EMBL" id="MRX45366.1"/>
    </source>
</evidence>
<dbReference type="RefSeq" id="WP_154347903.1">
    <property type="nucleotide sequence ID" value="NZ_WKJD01000021.1"/>
</dbReference>
<keyword evidence="3" id="KW-1185">Reference proteome</keyword>
<accession>A0A6L5R5K3</accession>
<dbReference type="Proteomes" id="UP000476511">
    <property type="component" value="Unassembled WGS sequence"/>
</dbReference>
<proteinExistence type="predicted"/>
<dbReference type="AlphaFoldDB" id="A0A6L5R5K3"/>
<protein>
    <submittedName>
        <fullName evidence="2">Uncharacterized protein</fullName>
    </submittedName>
</protein>
<sequence length="258" mass="26092">MSVVTEAATRSRADAAALRASAARDRAAAADAARADFADLPRAAELLADSPRAAAARLGADAEVSGASSPGSDRASEVAFAEARFAAAADAGRLAAPEDAAGFRALEVRFAAGLAGSAAVVSVASSAAVVARAADARFAAVERVAADLAAVDFVDDLVAADLDAEAFAALERAAADLAAVVRPAGFPPARADPSRPCSDATDSPRRSDTPVSVPSGVSSSGADRETEVTTTTYQPPRPQPWTSHSEFTSWRSEPPSWA</sequence>
<feature type="region of interest" description="Disordered" evidence="1">
    <location>
        <begin position="185"/>
        <end position="258"/>
    </location>
</feature>
<organism evidence="2 3">
    <name type="scientific">Agromyces kandeliae</name>
    <dbReference type="NCBI Taxonomy" id="2666141"/>
    <lineage>
        <taxon>Bacteria</taxon>
        <taxon>Bacillati</taxon>
        <taxon>Actinomycetota</taxon>
        <taxon>Actinomycetes</taxon>
        <taxon>Micrococcales</taxon>
        <taxon>Microbacteriaceae</taxon>
        <taxon>Agromyces</taxon>
    </lineage>
</organism>
<evidence type="ECO:0000313" key="3">
    <source>
        <dbReference type="Proteomes" id="UP000476511"/>
    </source>
</evidence>
<feature type="compositionally biased region" description="Low complexity" evidence="1">
    <location>
        <begin position="210"/>
        <end position="221"/>
    </location>
</feature>
<name>A0A6L5R5K3_9MICO</name>
<gene>
    <name evidence="2" type="ORF">GJR97_16775</name>
</gene>
<comment type="caution">
    <text evidence="2">The sequence shown here is derived from an EMBL/GenBank/DDBJ whole genome shotgun (WGS) entry which is preliminary data.</text>
</comment>
<reference evidence="2 3" key="1">
    <citation type="submission" date="2019-11" db="EMBL/GenBank/DDBJ databases">
        <title>Agromyces kandeliae sp. nov., isolated from mangrove soil.</title>
        <authorList>
            <person name="Wang R."/>
        </authorList>
    </citation>
    <scope>NUCLEOTIDE SEQUENCE [LARGE SCALE GENOMIC DNA]</scope>
    <source>
        <strain evidence="2 3">Q22</strain>
    </source>
</reference>
<evidence type="ECO:0000256" key="1">
    <source>
        <dbReference type="SAM" id="MobiDB-lite"/>
    </source>
</evidence>